<sequence length="102" mass="11103">MANKKQPQKKQSRSSSGISLNKVAFYTFVIAAFVLMIQAILARVLPDLAGAMAIIAAIIQIVLYTIAGILAFRYVRGKQPVWIALFVLACLVLIVAVVLPLF</sequence>
<feature type="transmembrane region" description="Helical" evidence="1">
    <location>
        <begin position="23"/>
        <end position="42"/>
    </location>
</feature>
<feature type="transmembrane region" description="Helical" evidence="1">
    <location>
        <begin position="81"/>
        <end position="101"/>
    </location>
</feature>
<evidence type="ECO:0000256" key="1">
    <source>
        <dbReference type="SAM" id="Phobius"/>
    </source>
</evidence>
<dbReference type="EMBL" id="DVOH01000040">
    <property type="protein sequence ID" value="HIV00546.1"/>
    <property type="molecule type" value="Genomic_DNA"/>
</dbReference>
<protein>
    <submittedName>
        <fullName evidence="2">Uncharacterized protein</fullName>
    </submittedName>
</protein>
<keyword evidence="1" id="KW-0472">Membrane</keyword>
<proteinExistence type="predicted"/>
<organism evidence="2 3">
    <name type="scientific">Candidatus Stercoripulliclostridium merdipullorum</name>
    <dbReference type="NCBI Taxonomy" id="2840952"/>
    <lineage>
        <taxon>Bacteria</taxon>
        <taxon>Bacillati</taxon>
        <taxon>Bacillota</taxon>
        <taxon>Clostridia</taxon>
        <taxon>Eubacteriales</taxon>
        <taxon>Candidatus Stercoripulliclostridium</taxon>
    </lineage>
</organism>
<evidence type="ECO:0000313" key="3">
    <source>
        <dbReference type="Proteomes" id="UP000886891"/>
    </source>
</evidence>
<keyword evidence="1" id="KW-1133">Transmembrane helix</keyword>
<gene>
    <name evidence="2" type="ORF">IAB14_05510</name>
</gene>
<dbReference type="AlphaFoldDB" id="A0A9D1NCV8"/>
<name>A0A9D1NCV8_9FIRM</name>
<comment type="caution">
    <text evidence="2">The sequence shown here is derived from an EMBL/GenBank/DDBJ whole genome shotgun (WGS) entry which is preliminary data.</text>
</comment>
<reference evidence="2" key="1">
    <citation type="submission" date="2020-10" db="EMBL/GenBank/DDBJ databases">
        <authorList>
            <person name="Gilroy R."/>
        </authorList>
    </citation>
    <scope>NUCLEOTIDE SEQUENCE</scope>
    <source>
        <strain evidence="2">23406</strain>
    </source>
</reference>
<dbReference type="Proteomes" id="UP000886891">
    <property type="component" value="Unassembled WGS sequence"/>
</dbReference>
<evidence type="ECO:0000313" key="2">
    <source>
        <dbReference type="EMBL" id="HIV00546.1"/>
    </source>
</evidence>
<feature type="transmembrane region" description="Helical" evidence="1">
    <location>
        <begin position="48"/>
        <end position="72"/>
    </location>
</feature>
<accession>A0A9D1NCV8</accession>
<reference evidence="2" key="2">
    <citation type="journal article" date="2021" name="PeerJ">
        <title>Extensive microbial diversity within the chicken gut microbiome revealed by metagenomics and culture.</title>
        <authorList>
            <person name="Gilroy R."/>
            <person name="Ravi A."/>
            <person name="Getino M."/>
            <person name="Pursley I."/>
            <person name="Horton D.L."/>
            <person name="Alikhan N.F."/>
            <person name="Baker D."/>
            <person name="Gharbi K."/>
            <person name="Hall N."/>
            <person name="Watson M."/>
            <person name="Adriaenssens E.M."/>
            <person name="Foster-Nyarko E."/>
            <person name="Jarju S."/>
            <person name="Secka A."/>
            <person name="Antonio M."/>
            <person name="Oren A."/>
            <person name="Chaudhuri R.R."/>
            <person name="La Ragione R."/>
            <person name="Hildebrand F."/>
            <person name="Pallen M.J."/>
        </authorList>
    </citation>
    <scope>NUCLEOTIDE SEQUENCE</scope>
    <source>
        <strain evidence="2">23406</strain>
    </source>
</reference>
<keyword evidence="1" id="KW-0812">Transmembrane</keyword>